<evidence type="ECO:0000256" key="7">
    <source>
        <dbReference type="SAM" id="Phobius"/>
    </source>
</evidence>
<feature type="domain" description="ABC transporter" evidence="8">
    <location>
        <begin position="347"/>
        <end position="582"/>
    </location>
</feature>
<dbReference type="SUPFAM" id="SSF90123">
    <property type="entry name" value="ABC transporter transmembrane region"/>
    <property type="match status" value="1"/>
</dbReference>
<protein>
    <submittedName>
        <fullName evidence="10">ABC transporter ATP-binding protein</fullName>
    </submittedName>
</protein>
<dbReference type="CDD" id="cd03251">
    <property type="entry name" value="ABCC_MsbA"/>
    <property type="match status" value="1"/>
</dbReference>
<dbReference type="InterPro" id="IPR003439">
    <property type="entry name" value="ABC_transporter-like_ATP-bd"/>
</dbReference>
<dbReference type="PROSITE" id="PS00211">
    <property type="entry name" value="ABC_TRANSPORTER_1"/>
    <property type="match status" value="1"/>
</dbReference>
<sequence>MEETRQVSTGYLIKRFAPYFKKYRFVLVLDLFCAALTTICELVLPLIVRFITDKGMNDMASLSVKLILYVGLFYLILRLIDAAANYFMANIGHVMGAKIETDMRRDLFEHLQKLSFSYYSNTKVGQIMARITSDLFDVTEFAHHCPEEFFIAALKITVSFIILANVNVTLTLIIFAVIPIMLLCSIWFNKRMRRAFKMGRVVTGDINAQVEDSLLGVRVVKSFANEAIEEEKFNEGNAGFLNIKKMMYRYMAGFQTMTRLFDGIMYIVVVVAGSLFMIGGKITPGDLMAYLLYVTTLLTSIRRVVEFTEQFQRGMTGIERFIEIMDEPLEIVDTPGAKKLKNVKGDIRFDHVGFMYSDDHTEVLSNIDLHVEPGKNIALIGPSGSGKSTLCNLIPRFYDVTSGRILIDGQDIKDLTLHSLRSEIGMVQQEVYLFAGSVFENIAYGLPGADREAVETAARQAGAHDFIMGLPEGYDTYVGERGVKLSGGQKQRISIARVFLKNPPVLILDEATSALDNESERIVQQSLEKLTVGRTTFTIAHRLTTIRNADIILVLTEDGIVEQGTHRELMAKGGIYHDLYQLYTEDRDLNEEF</sequence>
<name>A0A4P9C841_EUBML</name>
<dbReference type="SMART" id="SM00382">
    <property type="entry name" value="AAA"/>
    <property type="match status" value="1"/>
</dbReference>
<comment type="subcellular location">
    <subcellularLocation>
        <location evidence="1">Cell membrane</location>
        <topology evidence="1">Multi-pass membrane protein</topology>
    </subcellularLocation>
</comment>
<dbReference type="InterPro" id="IPR003593">
    <property type="entry name" value="AAA+_ATPase"/>
</dbReference>
<dbReference type="PANTHER" id="PTHR43394">
    <property type="entry name" value="ATP-DEPENDENT PERMEASE MDL1, MITOCHONDRIAL"/>
    <property type="match status" value="1"/>
</dbReference>
<keyword evidence="6 7" id="KW-0472">Membrane</keyword>
<dbReference type="InterPro" id="IPR017871">
    <property type="entry name" value="ABC_transporter-like_CS"/>
</dbReference>
<evidence type="ECO:0000259" key="8">
    <source>
        <dbReference type="PROSITE" id="PS50893"/>
    </source>
</evidence>
<keyword evidence="2 7" id="KW-0812">Transmembrane</keyword>
<proteinExistence type="predicted"/>
<evidence type="ECO:0000313" key="10">
    <source>
        <dbReference type="EMBL" id="QCT70795.1"/>
    </source>
</evidence>
<feature type="transmembrane region" description="Helical" evidence="7">
    <location>
        <begin position="172"/>
        <end position="188"/>
    </location>
</feature>
<evidence type="ECO:0000256" key="2">
    <source>
        <dbReference type="ARBA" id="ARBA00022692"/>
    </source>
</evidence>
<dbReference type="EMBL" id="CP029487">
    <property type="protein sequence ID" value="QCT70795.1"/>
    <property type="molecule type" value="Genomic_DNA"/>
</dbReference>
<evidence type="ECO:0000256" key="4">
    <source>
        <dbReference type="ARBA" id="ARBA00022840"/>
    </source>
</evidence>
<dbReference type="GO" id="GO:0016887">
    <property type="term" value="F:ATP hydrolysis activity"/>
    <property type="evidence" value="ECO:0007669"/>
    <property type="project" value="InterPro"/>
</dbReference>
<feature type="transmembrane region" description="Helical" evidence="7">
    <location>
        <begin position="25"/>
        <end position="47"/>
    </location>
</feature>
<gene>
    <name evidence="10" type="ORF">CPZ25_005450</name>
</gene>
<evidence type="ECO:0000259" key="9">
    <source>
        <dbReference type="PROSITE" id="PS50929"/>
    </source>
</evidence>
<dbReference type="GO" id="GO:0005886">
    <property type="term" value="C:plasma membrane"/>
    <property type="evidence" value="ECO:0007669"/>
    <property type="project" value="UniProtKB-SubCell"/>
</dbReference>
<reference evidence="10 11" key="1">
    <citation type="submission" date="2018-05" db="EMBL/GenBank/DDBJ databases">
        <title>Genome comparison of Eubacterium sp.</title>
        <authorList>
            <person name="Feng Y."/>
            <person name="Sanchez-Andrea I."/>
            <person name="Stams A.J.M."/>
            <person name="De Vos W.M."/>
        </authorList>
    </citation>
    <scope>NUCLEOTIDE SEQUENCE [LARGE SCALE GENOMIC DNA]</scope>
    <source>
        <strain evidence="10 11">YI</strain>
    </source>
</reference>
<dbReference type="InterPro" id="IPR039421">
    <property type="entry name" value="Type_1_exporter"/>
</dbReference>
<evidence type="ECO:0000256" key="6">
    <source>
        <dbReference type="ARBA" id="ARBA00023136"/>
    </source>
</evidence>
<keyword evidence="11" id="KW-1185">Reference proteome</keyword>
<keyword evidence="3" id="KW-0547">Nucleotide-binding</keyword>
<evidence type="ECO:0000313" key="11">
    <source>
        <dbReference type="Proteomes" id="UP000218387"/>
    </source>
</evidence>
<keyword evidence="4 10" id="KW-0067">ATP-binding</keyword>
<dbReference type="GO" id="GO:0005524">
    <property type="term" value="F:ATP binding"/>
    <property type="evidence" value="ECO:0007669"/>
    <property type="project" value="UniProtKB-KW"/>
</dbReference>
<dbReference type="Pfam" id="PF00664">
    <property type="entry name" value="ABC_membrane"/>
    <property type="match status" value="1"/>
</dbReference>
<dbReference type="FunFam" id="3.40.50.300:FF:000218">
    <property type="entry name" value="Multidrug ABC transporter ATP-binding protein"/>
    <property type="match status" value="1"/>
</dbReference>
<evidence type="ECO:0000256" key="5">
    <source>
        <dbReference type="ARBA" id="ARBA00022989"/>
    </source>
</evidence>
<dbReference type="InterPro" id="IPR036640">
    <property type="entry name" value="ABC1_TM_sf"/>
</dbReference>
<dbReference type="KEGG" id="emt:CPZ25_005450"/>
<feature type="transmembrane region" description="Helical" evidence="7">
    <location>
        <begin position="67"/>
        <end position="88"/>
    </location>
</feature>
<evidence type="ECO:0000256" key="3">
    <source>
        <dbReference type="ARBA" id="ARBA00022741"/>
    </source>
</evidence>
<dbReference type="Pfam" id="PF00005">
    <property type="entry name" value="ABC_tran"/>
    <property type="match status" value="1"/>
</dbReference>
<keyword evidence="5 7" id="KW-1133">Transmembrane helix</keyword>
<dbReference type="SUPFAM" id="SSF52540">
    <property type="entry name" value="P-loop containing nucleoside triphosphate hydrolases"/>
    <property type="match status" value="1"/>
</dbReference>
<dbReference type="PANTHER" id="PTHR43394:SF1">
    <property type="entry name" value="ATP-BINDING CASSETTE SUB-FAMILY B MEMBER 10, MITOCHONDRIAL"/>
    <property type="match status" value="1"/>
</dbReference>
<dbReference type="GO" id="GO:0015421">
    <property type="term" value="F:ABC-type oligopeptide transporter activity"/>
    <property type="evidence" value="ECO:0007669"/>
    <property type="project" value="TreeGrafter"/>
</dbReference>
<dbReference type="PROSITE" id="PS50893">
    <property type="entry name" value="ABC_TRANSPORTER_2"/>
    <property type="match status" value="1"/>
</dbReference>
<accession>A0A4P9C841</accession>
<dbReference type="InterPro" id="IPR027417">
    <property type="entry name" value="P-loop_NTPase"/>
</dbReference>
<dbReference type="AlphaFoldDB" id="A0A4P9C841"/>
<feature type="transmembrane region" description="Helical" evidence="7">
    <location>
        <begin position="264"/>
        <end position="282"/>
    </location>
</feature>
<dbReference type="PROSITE" id="PS50929">
    <property type="entry name" value="ABC_TM1F"/>
    <property type="match status" value="1"/>
</dbReference>
<dbReference type="InterPro" id="IPR011527">
    <property type="entry name" value="ABC1_TM_dom"/>
</dbReference>
<dbReference type="Gene3D" id="3.40.50.300">
    <property type="entry name" value="P-loop containing nucleotide triphosphate hydrolases"/>
    <property type="match status" value="1"/>
</dbReference>
<dbReference type="Gene3D" id="1.20.1560.10">
    <property type="entry name" value="ABC transporter type 1, transmembrane domain"/>
    <property type="match status" value="1"/>
</dbReference>
<dbReference type="Proteomes" id="UP000218387">
    <property type="component" value="Chromosome"/>
</dbReference>
<dbReference type="CDD" id="cd18549">
    <property type="entry name" value="ABC_6TM_YwjA_like"/>
    <property type="match status" value="1"/>
</dbReference>
<feature type="domain" description="ABC transmembrane type-1" evidence="9">
    <location>
        <begin position="28"/>
        <end position="313"/>
    </location>
</feature>
<evidence type="ECO:0000256" key="1">
    <source>
        <dbReference type="ARBA" id="ARBA00004651"/>
    </source>
</evidence>
<organism evidence="10 11">
    <name type="scientific">Eubacterium maltosivorans</name>
    <dbReference type="NCBI Taxonomy" id="2041044"/>
    <lineage>
        <taxon>Bacteria</taxon>
        <taxon>Bacillati</taxon>
        <taxon>Bacillota</taxon>
        <taxon>Clostridia</taxon>
        <taxon>Eubacteriales</taxon>
        <taxon>Eubacteriaceae</taxon>
        <taxon>Eubacterium</taxon>
    </lineage>
</organism>
<dbReference type="RefSeq" id="WP_058694146.1">
    <property type="nucleotide sequence ID" value="NZ_CP029487.1"/>
</dbReference>